<evidence type="ECO:0000313" key="1">
    <source>
        <dbReference type="EMBL" id="KII65373.1"/>
    </source>
</evidence>
<dbReference type="Proteomes" id="UP000031668">
    <property type="component" value="Unassembled WGS sequence"/>
</dbReference>
<protein>
    <submittedName>
        <fullName evidence="1">Uncharacterized protein</fullName>
    </submittedName>
</protein>
<dbReference type="OrthoDB" id="10465688at2759"/>
<dbReference type="AlphaFoldDB" id="A0A0C2J8E9"/>
<dbReference type="EMBL" id="JWZT01003883">
    <property type="protein sequence ID" value="KII65373.1"/>
    <property type="molecule type" value="Genomic_DNA"/>
</dbReference>
<organism evidence="1 2">
    <name type="scientific">Thelohanellus kitauei</name>
    <name type="common">Myxosporean</name>
    <dbReference type="NCBI Taxonomy" id="669202"/>
    <lineage>
        <taxon>Eukaryota</taxon>
        <taxon>Metazoa</taxon>
        <taxon>Cnidaria</taxon>
        <taxon>Myxozoa</taxon>
        <taxon>Myxosporea</taxon>
        <taxon>Bivalvulida</taxon>
        <taxon>Platysporina</taxon>
        <taxon>Myxobolidae</taxon>
        <taxon>Thelohanellus</taxon>
    </lineage>
</organism>
<accession>A0A0C2J8E9</accession>
<comment type="caution">
    <text evidence="1">The sequence shown here is derived from an EMBL/GenBank/DDBJ whole genome shotgun (WGS) entry which is preliminary data.</text>
</comment>
<evidence type="ECO:0000313" key="2">
    <source>
        <dbReference type="Proteomes" id="UP000031668"/>
    </source>
</evidence>
<sequence length="110" mass="12674">MAKIRFNKLLLDDATLQDFLVIHGLIMNADIDNHMSLNFRNQNCNDPSSGFRQASRKRKLTQSNLIKLQDEGENISTLPTLRCRSCNTYLSPRTKGFLSYFDTKMRANCK</sequence>
<reference evidence="1 2" key="1">
    <citation type="journal article" date="2014" name="Genome Biol. Evol.">
        <title>The genome of the myxosporean Thelohanellus kitauei shows adaptations to nutrient acquisition within its fish host.</title>
        <authorList>
            <person name="Yang Y."/>
            <person name="Xiong J."/>
            <person name="Zhou Z."/>
            <person name="Huo F."/>
            <person name="Miao W."/>
            <person name="Ran C."/>
            <person name="Liu Y."/>
            <person name="Zhang J."/>
            <person name="Feng J."/>
            <person name="Wang M."/>
            <person name="Wang M."/>
            <person name="Wang L."/>
            <person name="Yao B."/>
        </authorList>
    </citation>
    <scope>NUCLEOTIDE SEQUENCE [LARGE SCALE GENOMIC DNA]</scope>
    <source>
        <strain evidence="1">Wuqing</strain>
    </source>
</reference>
<proteinExistence type="predicted"/>
<gene>
    <name evidence="1" type="ORF">RF11_12333</name>
</gene>
<name>A0A0C2J8E9_THEKT</name>
<keyword evidence="2" id="KW-1185">Reference proteome</keyword>